<evidence type="ECO:0000259" key="4">
    <source>
        <dbReference type="Pfam" id="PF00636"/>
    </source>
</evidence>
<dbReference type="AlphaFoldDB" id="A0A377GYW2"/>
<dbReference type="GO" id="GO:0004525">
    <property type="term" value="F:ribonuclease III activity"/>
    <property type="evidence" value="ECO:0007669"/>
    <property type="project" value="InterPro"/>
</dbReference>
<evidence type="ECO:0000256" key="2">
    <source>
        <dbReference type="ARBA" id="ARBA00022759"/>
    </source>
</evidence>
<dbReference type="RefSeq" id="WP_115271099.1">
    <property type="nucleotide sequence ID" value="NZ_UGGU01000003.1"/>
</dbReference>
<evidence type="ECO:0000313" key="5">
    <source>
        <dbReference type="EMBL" id="STO32169.1"/>
    </source>
</evidence>
<keyword evidence="6" id="KW-1185">Reference proteome</keyword>
<evidence type="ECO:0000256" key="3">
    <source>
        <dbReference type="ARBA" id="ARBA00022801"/>
    </source>
</evidence>
<evidence type="ECO:0000256" key="1">
    <source>
        <dbReference type="ARBA" id="ARBA00022722"/>
    </source>
</evidence>
<proteinExistence type="predicted"/>
<keyword evidence="2" id="KW-0255">Endonuclease</keyword>
<dbReference type="InterPro" id="IPR008226">
    <property type="entry name" value="Mini3_fam"/>
</dbReference>
<dbReference type="InterPro" id="IPR000999">
    <property type="entry name" value="RNase_III_dom"/>
</dbReference>
<dbReference type="Pfam" id="PF00636">
    <property type="entry name" value="Ribonuclease_3"/>
    <property type="match status" value="1"/>
</dbReference>
<keyword evidence="1" id="KW-0540">Nuclease</keyword>
<accession>A0A377GYW2</accession>
<dbReference type="PANTHER" id="PTHR34276:SF1">
    <property type="entry name" value="MINI-RIBONUCLEASE 3"/>
    <property type="match status" value="1"/>
</dbReference>
<dbReference type="PIRSF" id="PIRSF005520">
    <property type="entry name" value="UCP005520"/>
    <property type="match status" value="1"/>
</dbReference>
<organism evidence="5 6">
    <name type="scientific">Fusobacterium necrogenes</name>
    <dbReference type="NCBI Taxonomy" id="858"/>
    <lineage>
        <taxon>Bacteria</taxon>
        <taxon>Fusobacteriati</taxon>
        <taxon>Fusobacteriota</taxon>
        <taxon>Fusobacteriia</taxon>
        <taxon>Fusobacteriales</taxon>
        <taxon>Fusobacteriaceae</taxon>
        <taxon>Fusobacterium</taxon>
    </lineage>
</organism>
<name>A0A377GYW2_9FUSO</name>
<evidence type="ECO:0000313" key="6">
    <source>
        <dbReference type="Proteomes" id="UP000255328"/>
    </source>
</evidence>
<dbReference type="SUPFAM" id="SSF69065">
    <property type="entry name" value="RNase III domain-like"/>
    <property type="match status" value="1"/>
</dbReference>
<dbReference type="Proteomes" id="UP000255328">
    <property type="component" value="Unassembled WGS sequence"/>
</dbReference>
<gene>
    <name evidence="5" type="primary">mrnCL</name>
    <name evidence="5" type="ORF">NCTC10723_01655</name>
</gene>
<dbReference type="GO" id="GO:0006396">
    <property type="term" value="P:RNA processing"/>
    <property type="evidence" value="ECO:0007669"/>
    <property type="project" value="InterPro"/>
</dbReference>
<dbReference type="InterPro" id="IPR036389">
    <property type="entry name" value="RNase_III_sf"/>
</dbReference>
<dbReference type="PANTHER" id="PTHR34276">
    <property type="entry name" value="MINI-RIBONUCLEASE 3"/>
    <property type="match status" value="1"/>
</dbReference>
<dbReference type="EMBL" id="UGGU01000003">
    <property type="protein sequence ID" value="STO32169.1"/>
    <property type="molecule type" value="Genomic_DNA"/>
</dbReference>
<dbReference type="OrthoDB" id="46571at2"/>
<dbReference type="Gene3D" id="1.10.1520.10">
    <property type="entry name" value="Ribonuclease III domain"/>
    <property type="match status" value="1"/>
</dbReference>
<keyword evidence="3" id="KW-0378">Hydrolase</keyword>
<protein>
    <submittedName>
        <fullName evidence="5">Mini-ribonuclease 3-like protein</fullName>
    </submittedName>
</protein>
<reference evidence="5 6" key="1">
    <citation type="submission" date="2018-06" db="EMBL/GenBank/DDBJ databases">
        <authorList>
            <consortium name="Pathogen Informatics"/>
            <person name="Doyle S."/>
        </authorList>
    </citation>
    <scope>NUCLEOTIDE SEQUENCE [LARGE SCALE GENOMIC DNA]</scope>
    <source>
        <strain evidence="5 6">NCTC10723</strain>
    </source>
</reference>
<sequence>MDNVDLRETSGLILAYLGDSIWELNIRKYWISKGLNLRNLNKKVKDCVNAKKQSKLYRELFPRLDKEFQMLGNRSKNGNIKTFPRSCNVQEYREATAFEALIAGFYIKNRMDLIELAVNLCVEEKENEI</sequence>
<feature type="domain" description="RNase III" evidence="4">
    <location>
        <begin position="14"/>
        <end position="109"/>
    </location>
</feature>